<dbReference type="AlphaFoldDB" id="K1RD65"/>
<organism evidence="2">
    <name type="scientific">Magallana gigas</name>
    <name type="common">Pacific oyster</name>
    <name type="synonym">Crassostrea gigas</name>
    <dbReference type="NCBI Taxonomy" id="29159"/>
    <lineage>
        <taxon>Eukaryota</taxon>
        <taxon>Metazoa</taxon>
        <taxon>Spiralia</taxon>
        <taxon>Lophotrochozoa</taxon>
        <taxon>Mollusca</taxon>
        <taxon>Bivalvia</taxon>
        <taxon>Autobranchia</taxon>
        <taxon>Pteriomorphia</taxon>
        <taxon>Ostreida</taxon>
        <taxon>Ostreoidea</taxon>
        <taxon>Ostreidae</taxon>
        <taxon>Magallana</taxon>
    </lineage>
</organism>
<reference evidence="2" key="1">
    <citation type="journal article" date="2012" name="Nature">
        <title>The oyster genome reveals stress adaptation and complexity of shell formation.</title>
        <authorList>
            <person name="Zhang G."/>
            <person name="Fang X."/>
            <person name="Guo X."/>
            <person name="Li L."/>
            <person name="Luo R."/>
            <person name="Xu F."/>
            <person name="Yang P."/>
            <person name="Zhang L."/>
            <person name="Wang X."/>
            <person name="Qi H."/>
            <person name="Xiong Z."/>
            <person name="Que H."/>
            <person name="Xie Y."/>
            <person name="Holland P.W."/>
            <person name="Paps J."/>
            <person name="Zhu Y."/>
            <person name="Wu F."/>
            <person name="Chen Y."/>
            <person name="Wang J."/>
            <person name="Peng C."/>
            <person name="Meng J."/>
            <person name="Yang L."/>
            <person name="Liu J."/>
            <person name="Wen B."/>
            <person name="Zhang N."/>
            <person name="Huang Z."/>
            <person name="Zhu Q."/>
            <person name="Feng Y."/>
            <person name="Mount A."/>
            <person name="Hedgecock D."/>
            <person name="Xu Z."/>
            <person name="Liu Y."/>
            <person name="Domazet-Loso T."/>
            <person name="Du Y."/>
            <person name="Sun X."/>
            <person name="Zhang S."/>
            <person name="Liu B."/>
            <person name="Cheng P."/>
            <person name="Jiang X."/>
            <person name="Li J."/>
            <person name="Fan D."/>
            <person name="Wang W."/>
            <person name="Fu W."/>
            <person name="Wang T."/>
            <person name="Wang B."/>
            <person name="Zhang J."/>
            <person name="Peng Z."/>
            <person name="Li Y."/>
            <person name="Li N."/>
            <person name="Wang J."/>
            <person name="Chen M."/>
            <person name="He Y."/>
            <person name="Tan F."/>
            <person name="Song X."/>
            <person name="Zheng Q."/>
            <person name="Huang R."/>
            <person name="Yang H."/>
            <person name="Du X."/>
            <person name="Chen L."/>
            <person name="Yang M."/>
            <person name="Gaffney P.M."/>
            <person name="Wang S."/>
            <person name="Luo L."/>
            <person name="She Z."/>
            <person name="Ming Y."/>
            <person name="Huang W."/>
            <person name="Zhang S."/>
            <person name="Huang B."/>
            <person name="Zhang Y."/>
            <person name="Qu T."/>
            <person name="Ni P."/>
            <person name="Miao G."/>
            <person name="Wang J."/>
            <person name="Wang Q."/>
            <person name="Steinberg C.E."/>
            <person name="Wang H."/>
            <person name="Li N."/>
            <person name="Qian L."/>
            <person name="Zhang G."/>
            <person name="Li Y."/>
            <person name="Yang H."/>
            <person name="Liu X."/>
            <person name="Wang J."/>
            <person name="Yin Y."/>
            <person name="Wang J."/>
        </authorList>
    </citation>
    <scope>NUCLEOTIDE SEQUENCE [LARGE SCALE GENOMIC DNA]</scope>
    <source>
        <strain evidence="2">05x7-T-G4-1.051#20</strain>
    </source>
</reference>
<feature type="compositionally biased region" description="Basic and acidic residues" evidence="1">
    <location>
        <begin position="246"/>
        <end position="268"/>
    </location>
</feature>
<dbReference type="HOGENOM" id="CLU_1039166_0_0_1"/>
<feature type="region of interest" description="Disordered" evidence="1">
    <location>
        <begin position="1"/>
        <end position="38"/>
    </location>
</feature>
<evidence type="ECO:0000256" key="1">
    <source>
        <dbReference type="SAM" id="MobiDB-lite"/>
    </source>
</evidence>
<gene>
    <name evidence="2" type="ORF">CGI_10025050</name>
</gene>
<dbReference type="EMBL" id="JH818738">
    <property type="protein sequence ID" value="EKC41594.1"/>
    <property type="molecule type" value="Genomic_DNA"/>
</dbReference>
<protein>
    <submittedName>
        <fullName evidence="2">Uncharacterized protein</fullName>
    </submittedName>
</protein>
<evidence type="ECO:0000313" key="2">
    <source>
        <dbReference type="EMBL" id="EKC41594.1"/>
    </source>
</evidence>
<sequence length="268" mass="31013">MSATHTTNTTTVVMAAPQPTVVVQQPKKKSSEGRDPSTASAKFIHVLNAHQAYASPPRVHAPGMHSSHRMKFRLHQIGRRGRGKGSTCCGNAGSRKISIHNAEMSVRACKRYFKSLRDAERRKEKGTKQNHVIITRRQNRRRERAERLRKALPKANYTTKCMEKVEPILAAQYMSSEESDTEGEEKVFRVRQLPWQRLKVRKMKKTLEDIYHEQLPDHLKENKRRRILSDVPSRRKPPSNCPDWVIRSDWDASEDRESENERGAREED</sequence>
<feature type="region of interest" description="Disordered" evidence="1">
    <location>
        <begin position="223"/>
        <end position="268"/>
    </location>
</feature>
<proteinExistence type="predicted"/>
<accession>K1RD65</accession>
<dbReference type="InParanoid" id="K1RD65"/>
<name>K1RD65_MAGGI</name>
<feature type="compositionally biased region" description="Low complexity" evidence="1">
    <location>
        <begin position="1"/>
        <end position="11"/>
    </location>
</feature>